<evidence type="ECO:0000313" key="15">
    <source>
        <dbReference type="EMBL" id="PWA03068.1"/>
    </source>
</evidence>
<comment type="similarity">
    <text evidence="3">Belongs to the homogentisate dioxygenase family.</text>
</comment>
<evidence type="ECO:0000256" key="6">
    <source>
        <dbReference type="ARBA" id="ARBA00022878"/>
    </source>
</evidence>
<evidence type="ECO:0000256" key="3">
    <source>
        <dbReference type="ARBA" id="ARBA00007757"/>
    </source>
</evidence>
<dbReference type="GO" id="GO:0006559">
    <property type="term" value="P:L-phenylalanine catabolic process"/>
    <property type="evidence" value="ECO:0007669"/>
    <property type="project" value="UniProtKB-UniPathway"/>
</dbReference>
<dbReference type="InterPro" id="IPR046451">
    <property type="entry name" value="HgmA_C"/>
</dbReference>
<dbReference type="GO" id="GO:0004411">
    <property type="term" value="F:homogentisate 1,2-dioxygenase activity"/>
    <property type="evidence" value="ECO:0007669"/>
    <property type="project" value="UniProtKB-EC"/>
</dbReference>
<feature type="domain" description="Homogentisate 1,2-dioxygenase C-terminal" evidence="13">
    <location>
        <begin position="45"/>
        <end position="195"/>
    </location>
</feature>
<dbReference type="Pfam" id="PF04209">
    <property type="entry name" value="HgmA_C"/>
    <property type="match status" value="1"/>
</dbReference>
<dbReference type="InterPro" id="IPR046452">
    <property type="entry name" value="HgmA_N"/>
</dbReference>
<keyword evidence="6" id="KW-0828">Tyrosine catabolism</keyword>
<dbReference type="AlphaFoldDB" id="A0A2U1JDJ8"/>
<dbReference type="EMBL" id="MBFU01000034">
    <property type="protein sequence ID" value="PWA03068.1"/>
    <property type="molecule type" value="Genomic_DNA"/>
</dbReference>
<evidence type="ECO:0000256" key="1">
    <source>
        <dbReference type="ARBA" id="ARBA00001962"/>
    </source>
</evidence>
<gene>
    <name evidence="15" type="ORF">BB558_000775</name>
</gene>
<dbReference type="GO" id="GO:0005737">
    <property type="term" value="C:cytoplasm"/>
    <property type="evidence" value="ECO:0007669"/>
    <property type="project" value="TreeGrafter"/>
</dbReference>
<evidence type="ECO:0000256" key="4">
    <source>
        <dbReference type="ARBA" id="ARBA00013127"/>
    </source>
</evidence>
<dbReference type="PANTHER" id="PTHR11056:SF0">
    <property type="entry name" value="HOMOGENTISATE 1,2-DIOXYGENASE"/>
    <property type="match status" value="1"/>
</dbReference>
<dbReference type="GO" id="GO:0006572">
    <property type="term" value="P:L-tyrosine catabolic process"/>
    <property type="evidence" value="ECO:0007669"/>
    <property type="project" value="UniProtKB-KW"/>
</dbReference>
<feature type="active site" description="Proton acceptor" evidence="11">
    <location>
        <position position="56"/>
    </location>
</feature>
<dbReference type="InterPro" id="IPR014710">
    <property type="entry name" value="RmlC-like_jellyroll"/>
</dbReference>
<feature type="binding site" evidence="12">
    <location>
        <position position="114"/>
    </location>
    <ligand>
        <name>homogentisate</name>
        <dbReference type="ChEBI" id="CHEBI:16169"/>
    </ligand>
</feature>
<dbReference type="EC" id="1.13.11.5" evidence="4"/>
<dbReference type="Proteomes" id="UP000245591">
    <property type="component" value="Unassembled WGS sequence"/>
</dbReference>
<evidence type="ECO:0000256" key="5">
    <source>
        <dbReference type="ARBA" id="ARBA00022723"/>
    </source>
</evidence>
<evidence type="ECO:0000256" key="12">
    <source>
        <dbReference type="PIRSR" id="PIRSR605708-2"/>
    </source>
</evidence>
<comment type="pathway">
    <text evidence="2">Amino-acid degradation; L-phenylalanine degradation; acetoacetate and fumarate from L-phenylalanine: step 4/6.</text>
</comment>
<keyword evidence="16" id="KW-1185">Reference proteome</keyword>
<evidence type="ECO:0000313" key="16">
    <source>
        <dbReference type="Proteomes" id="UP000245591"/>
    </source>
</evidence>
<dbReference type="SUPFAM" id="SSF51182">
    <property type="entry name" value="RmlC-like cupins"/>
    <property type="match status" value="1"/>
</dbReference>
<keyword evidence="7" id="KW-0223">Dioxygenase</keyword>
<protein>
    <recommendedName>
        <fullName evidence="4">homogentisate 1,2-dioxygenase</fullName>
        <ecNumber evidence="4">1.13.11.5</ecNumber>
    </recommendedName>
</protein>
<feature type="binding site" evidence="12">
    <location>
        <position position="135"/>
    </location>
    <ligand>
        <name>homogentisate</name>
        <dbReference type="ChEBI" id="CHEBI:16169"/>
    </ligand>
</feature>
<feature type="binding site" evidence="12">
    <location>
        <position position="105"/>
    </location>
    <ligand>
        <name>Fe cation</name>
        <dbReference type="ChEBI" id="CHEBI:24875"/>
    </ligand>
</feature>
<dbReference type="PANTHER" id="PTHR11056">
    <property type="entry name" value="HOMOGENTISATE 1,2-DIOXYGENASE"/>
    <property type="match status" value="1"/>
</dbReference>
<dbReference type="InterPro" id="IPR005708">
    <property type="entry name" value="Homogentis_dOase"/>
</dbReference>
<dbReference type="InterPro" id="IPR011051">
    <property type="entry name" value="RmlC_Cupin_sf"/>
</dbReference>
<reference evidence="15 16" key="1">
    <citation type="journal article" date="2018" name="MBio">
        <title>Comparative Genomics Reveals the Core Gene Toolbox for the Fungus-Insect Symbiosis.</title>
        <authorList>
            <person name="Wang Y."/>
            <person name="Stata M."/>
            <person name="Wang W."/>
            <person name="Stajich J.E."/>
            <person name="White M.M."/>
            <person name="Moncalvo J.M."/>
        </authorList>
    </citation>
    <scope>NUCLEOTIDE SEQUENCE [LARGE SCALE GENOMIC DNA]</scope>
    <source>
        <strain evidence="15 16">AUS-126-30</strain>
    </source>
</reference>
<comment type="cofactor">
    <cofactor evidence="1 12">
        <name>Fe cation</name>
        <dbReference type="ChEBI" id="CHEBI:24875"/>
    </cofactor>
</comment>
<evidence type="ECO:0000256" key="7">
    <source>
        <dbReference type="ARBA" id="ARBA00022964"/>
    </source>
</evidence>
<dbReference type="UniPathway" id="UPA00139">
    <property type="reaction ID" value="UER00339"/>
</dbReference>
<proteinExistence type="inferred from homology"/>
<name>A0A2U1JDJ8_SMIAN</name>
<keyword evidence="9 12" id="KW-0408">Iron</keyword>
<dbReference type="Pfam" id="PF20510">
    <property type="entry name" value="HgmA_N"/>
    <property type="match status" value="1"/>
</dbReference>
<organism evidence="15 16">
    <name type="scientific">Smittium angustum</name>
    <dbReference type="NCBI Taxonomy" id="133377"/>
    <lineage>
        <taxon>Eukaryota</taxon>
        <taxon>Fungi</taxon>
        <taxon>Fungi incertae sedis</taxon>
        <taxon>Zoopagomycota</taxon>
        <taxon>Kickxellomycotina</taxon>
        <taxon>Harpellomycetes</taxon>
        <taxon>Harpellales</taxon>
        <taxon>Legeriomycetaceae</taxon>
        <taxon>Smittium</taxon>
    </lineage>
</organism>
<keyword evidence="8" id="KW-0560">Oxidoreductase</keyword>
<keyword evidence="5 12" id="KW-0479">Metal-binding</keyword>
<evidence type="ECO:0000256" key="2">
    <source>
        <dbReference type="ARBA" id="ARBA00004704"/>
    </source>
</evidence>
<feature type="non-terminal residue" evidence="15">
    <location>
        <position position="1"/>
    </location>
</feature>
<dbReference type="Gene3D" id="2.60.120.10">
    <property type="entry name" value="Jelly Rolls"/>
    <property type="match status" value="1"/>
</dbReference>
<feature type="domain" description="Homogentisate 1,2-dioxygenase N-terminal" evidence="14">
    <location>
        <begin position="5"/>
        <end position="43"/>
    </location>
</feature>
<evidence type="ECO:0000256" key="10">
    <source>
        <dbReference type="ARBA" id="ARBA00023232"/>
    </source>
</evidence>
<feature type="binding site" evidence="12">
    <location>
        <position position="99"/>
    </location>
    <ligand>
        <name>Fe cation</name>
        <dbReference type="ChEBI" id="CHEBI:24875"/>
    </ligand>
</feature>
<evidence type="ECO:0000259" key="14">
    <source>
        <dbReference type="Pfam" id="PF20510"/>
    </source>
</evidence>
<keyword evidence="10" id="KW-0585">Phenylalanine catabolism</keyword>
<accession>A0A2U1JDJ8</accession>
<evidence type="ECO:0000256" key="11">
    <source>
        <dbReference type="PIRSR" id="PIRSR605708-1"/>
    </source>
</evidence>
<feature type="binding site" evidence="12">
    <location>
        <position position="135"/>
    </location>
    <ligand>
        <name>Fe cation</name>
        <dbReference type="ChEBI" id="CHEBI:24875"/>
    </ligand>
</feature>
<evidence type="ECO:0000256" key="9">
    <source>
        <dbReference type="ARBA" id="ARBA00023004"/>
    </source>
</evidence>
<evidence type="ECO:0000259" key="13">
    <source>
        <dbReference type="Pfam" id="PF04209"/>
    </source>
</evidence>
<sequence length="209" mass="23962">DMVDGQYEIIQKFSGELFSAKQSFSPFDVVAWHGNYTPYKYNLTNFCPVGGTSFDHMDPSIFTVLTCKSHKIGTAVADFVIFPPRYTPLDNTFRPPYFHRNCMSEFMGLVYGEYEAKKGDFVPGGASLHSPMIPHGPDKNAVNHEVSRDESVVRVGDNTMAFMFESMYTLKTTKWAIHGCEKLDHDYYKVWENIPIRFDPKNRDFKPNV</sequence>
<evidence type="ECO:0000256" key="8">
    <source>
        <dbReference type="ARBA" id="ARBA00023002"/>
    </source>
</evidence>
<dbReference type="GO" id="GO:0046872">
    <property type="term" value="F:metal ion binding"/>
    <property type="evidence" value="ECO:0007669"/>
    <property type="project" value="UniProtKB-KW"/>
</dbReference>
<dbReference type="FunFam" id="2.60.120.10:FF:000034">
    <property type="entry name" value="Homogentisate 1,2-dioxygenase"/>
    <property type="match status" value="1"/>
</dbReference>
<comment type="caution">
    <text evidence="15">The sequence shown here is derived from an EMBL/GenBank/DDBJ whole genome shotgun (WGS) entry which is preliminary data.</text>
</comment>